<evidence type="ECO:0000256" key="10">
    <source>
        <dbReference type="SAM" id="MobiDB-lite"/>
    </source>
</evidence>
<feature type="region of interest" description="Disordered" evidence="10">
    <location>
        <begin position="76"/>
        <end position="100"/>
    </location>
</feature>
<dbReference type="PROSITE" id="PS01361">
    <property type="entry name" value="ZF_DOF_1"/>
    <property type="match status" value="1"/>
</dbReference>
<dbReference type="Pfam" id="PF02701">
    <property type="entry name" value="Zn_ribbon_Dof"/>
    <property type="match status" value="1"/>
</dbReference>
<comment type="caution">
    <text evidence="12">The sequence shown here is derived from an EMBL/GenBank/DDBJ whole genome shotgun (WGS) entry which is preliminary data.</text>
</comment>
<evidence type="ECO:0000256" key="6">
    <source>
        <dbReference type="ARBA" id="ARBA00023163"/>
    </source>
</evidence>
<dbReference type="OrthoDB" id="1927254at2759"/>
<dbReference type="PANTHER" id="PTHR31992">
    <property type="entry name" value="DOF ZINC FINGER PROTEIN DOF1.4-RELATED"/>
    <property type="match status" value="1"/>
</dbReference>
<feature type="domain" description="Dof-type" evidence="11">
    <location>
        <begin position="98"/>
        <end position="152"/>
    </location>
</feature>
<dbReference type="PROSITE" id="PS50884">
    <property type="entry name" value="ZF_DOF_2"/>
    <property type="match status" value="1"/>
</dbReference>
<comment type="function">
    <text evidence="9">Transcription factor that binds specifically to a 5'-AA[AG]G-3' consensus core sequence.</text>
</comment>
<dbReference type="InterPro" id="IPR003851">
    <property type="entry name" value="Znf_Dof"/>
</dbReference>
<dbReference type="PANTHER" id="PTHR31992:SF338">
    <property type="entry name" value="DOF ZINC FINGER PROTEIN"/>
    <property type="match status" value="1"/>
</dbReference>
<keyword evidence="4 9" id="KW-0805">Transcription regulation</keyword>
<evidence type="ECO:0000256" key="3">
    <source>
        <dbReference type="ARBA" id="ARBA00022833"/>
    </source>
</evidence>
<reference evidence="12" key="1">
    <citation type="submission" date="2018-05" db="EMBL/GenBank/DDBJ databases">
        <title>Draft genome of Mucuna pruriens seed.</title>
        <authorList>
            <person name="Nnadi N.E."/>
            <person name="Vos R."/>
            <person name="Hasami M.H."/>
            <person name="Devisetty U.K."/>
            <person name="Aguiy J.C."/>
        </authorList>
    </citation>
    <scope>NUCLEOTIDE SEQUENCE [LARGE SCALE GENOMIC DNA]</scope>
    <source>
        <strain evidence="12">JCA_2017</strain>
    </source>
</reference>
<dbReference type="GO" id="GO:0003677">
    <property type="term" value="F:DNA binding"/>
    <property type="evidence" value="ECO:0007669"/>
    <property type="project" value="UniProtKB-UniRule"/>
</dbReference>
<feature type="region of interest" description="Disordered" evidence="10">
    <location>
        <begin position="139"/>
        <end position="188"/>
    </location>
</feature>
<dbReference type="GO" id="GO:0005634">
    <property type="term" value="C:nucleus"/>
    <property type="evidence" value="ECO:0007669"/>
    <property type="project" value="UniProtKB-SubCell"/>
</dbReference>
<evidence type="ECO:0000256" key="1">
    <source>
        <dbReference type="ARBA" id="ARBA00022723"/>
    </source>
</evidence>
<keyword evidence="7 8" id="KW-0539">Nucleus</keyword>
<evidence type="ECO:0000256" key="9">
    <source>
        <dbReference type="RuleBase" id="RU369094"/>
    </source>
</evidence>
<accession>A0A371HJE5</accession>
<keyword evidence="2 8" id="KW-0863">Zinc-finger</keyword>
<evidence type="ECO:0000256" key="7">
    <source>
        <dbReference type="ARBA" id="ARBA00023242"/>
    </source>
</evidence>
<evidence type="ECO:0000256" key="2">
    <source>
        <dbReference type="ARBA" id="ARBA00022771"/>
    </source>
</evidence>
<name>A0A371HJE5_MUCPR</name>
<dbReference type="AlphaFoldDB" id="A0A371HJE5"/>
<evidence type="ECO:0000256" key="4">
    <source>
        <dbReference type="ARBA" id="ARBA00023015"/>
    </source>
</evidence>
<sequence>MISTRIAFVLRFERFNLFASGLFDVSHDQIMKAKTQSTINGLKSSTCHPPTFTLGIDKTINRGLDWKQTLLQAENLELPKPPPMRKQQQQTQPSSEPLKCPRCDSTNTKFCYYNNYNKSQPRHFCRACKRHWTKGGTLRNVPVGGDRKNKRVKKSTNPTTATTSNANMDSELSPHITTPPLAVDDHKTTPSSLYQSLCLPQQNLISTKDSEGIGNGIFLSSSVPFSQNQSLLFPFTTSNSFDTNPCATSTSLKSSSVYKYGEEEFKLMEEPTINSIMPSTSGGTNTQPWEILATTSGLEMSNYWSWEDIDSLVSTDLNVPWDDSDIKP</sequence>
<feature type="non-terminal residue" evidence="12">
    <location>
        <position position="1"/>
    </location>
</feature>
<dbReference type="EMBL" id="QJKJ01002429">
    <property type="protein sequence ID" value="RDY02928.1"/>
    <property type="molecule type" value="Genomic_DNA"/>
</dbReference>
<keyword evidence="1 9" id="KW-0479">Metal-binding</keyword>
<dbReference type="Proteomes" id="UP000257109">
    <property type="component" value="Unassembled WGS sequence"/>
</dbReference>
<dbReference type="GO" id="GO:0008270">
    <property type="term" value="F:zinc ion binding"/>
    <property type="evidence" value="ECO:0007669"/>
    <property type="project" value="UniProtKB-KW"/>
</dbReference>
<keyword evidence="3 9" id="KW-0862">Zinc</keyword>
<evidence type="ECO:0000259" key="11">
    <source>
        <dbReference type="PROSITE" id="PS50884"/>
    </source>
</evidence>
<evidence type="ECO:0000256" key="5">
    <source>
        <dbReference type="ARBA" id="ARBA00023125"/>
    </source>
</evidence>
<dbReference type="GO" id="GO:0003700">
    <property type="term" value="F:DNA-binding transcription factor activity"/>
    <property type="evidence" value="ECO:0007669"/>
    <property type="project" value="UniProtKB-UniRule"/>
</dbReference>
<evidence type="ECO:0000256" key="8">
    <source>
        <dbReference type="PROSITE-ProRule" id="PRU00071"/>
    </source>
</evidence>
<keyword evidence="13" id="KW-1185">Reference proteome</keyword>
<feature type="compositionally biased region" description="Low complexity" evidence="10">
    <location>
        <begin position="155"/>
        <end position="167"/>
    </location>
</feature>
<keyword evidence="5 8" id="KW-0238">DNA-binding</keyword>
<gene>
    <name evidence="12" type="primary">DOF1.4</name>
    <name evidence="12" type="ORF">CR513_13557</name>
</gene>
<dbReference type="STRING" id="157652.A0A371HJE5"/>
<evidence type="ECO:0000313" key="13">
    <source>
        <dbReference type="Proteomes" id="UP000257109"/>
    </source>
</evidence>
<dbReference type="InterPro" id="IPR045174">
    <property type="entry name" value="Dof"/>
</dbReference>
<protein>
    <recommendedName>
        <fullName evidence="9">Dof zinc finger protein</fullName>
    </recommendedName>
</protein>
<keyword evidence="6 9" id="KW-0804">Transcription</keyword>
<evidence type="ECO:0000313" key="12">
    <source>
        <dbReference type="EMBL" id="RDY02928.1"/>
    </source>
</evidence>
<organism evidence="12 13">
    <name type="scientific">Mucuna pruriens</name>
    <name type="common">Velvet bean</name>
    <name type="synonym">Dolichos pruriens</name>
    <dbReference type="NCBI Taxonomy" id="157652"/>
    <lineage>
        <taxon>Eukaryota</taxon>
        <taxon>Viridiplantae</taxon>
        <taxon>Streptophyta</taxon>
        <taxon>Embryophyta</taxon>
        <taxon>Tracheophyta</taxon>
        <taxon>Spermatophyta</taxon>
        <taxon>Magnoliopsida</taxon>
        <taxon>eudicotyledons</taxon>
        <taxon>Gunneridae</taxon>
        <taxon>Pentapetalae</taxon>
        <taxon>rosids</taxon>
        <taxon>fabids</taxon>
        <taxon>Fabales</taxon>
        <taxon>Fabaceae</taxon>
        <taxon>Papilionoideae</taxon>
        <taxon>50 kb inversion clade</taxon>
        <taxon>NPAAA clade</taxon>
        <taxon>indigoferoid/millettioid clade</taxon>
        <taxon>Phaseoleae</taxon>
        <taxon>Mucuna</taxon>
    </lineage>
</organism>
<comment type="subcellular location">
    <subcellularLocation>
        <location evidence="8 9">Nucleus</location>
    </subcellularLocation>
</comment>
<proteinExistence type="predicted"/>